<name>A0A6M2D9I4_RHIMP</name>
<sequence>MKNTLNSVLSSRFSPKTRLLMCLLIMSAPKASSGLKILAARVLFSNCLPHAKSCHEYVPARLPHAKSRHEYVPARSVQHFTSVYLSQYSTTLLFISLKTAFNKLIQQLAG</sequence>
<organism evidence="1">
    <name type="scientific">Rhipicephalus microplus</name>
    <name type="common">Cattle tick</name>
    <name type="synonym">Boophilus microplus</name>
    <dbReference type="NCBI Taxonomy" id="6941"/>
    <lineage>
        <taxon>Eukaryota</taxon>
        <taxon>Metazoa</taxon>
        <taxon>Ecdysozoa</taxon>
        <taxon>Arthropoda</taxon>
        <taxon>Chelicerata</taxon>
        <taxon>Arachnida</taxon>
        <taxon>Acari</taxon>
        <taxon>Parasitiformes</taxon>
        <taxon>Ixodida</taxon>
        <taxon>Ixodoidea</taxon>
        <taxon>Ixodidae</taxon>
        <taxon>Rhipicephalinae</taxon>
        <taxon>Rhipicephalus</taxon>
        <taxon>Boophilus</taxon>
    </lineage>
</organism>
<dbReference type="EMBL" id="GHWJ01010012">
    <property type="protein sequence ID" value="NOV42749.1"/>
    <property type="molecule type" value="Transcribed_RNA"/>
</dbReference>
<dbReference type="AlphaFoldDB" id="A0A6M2D9I4"/>
<reference evidence="1" key="1">
    <citation type="submission" date="2019-09" db="EMBL/GenBank/DDBJ databases">
        <title>Organ-specific transcriptomic study of the physiology of the cattle tick, Rhipicephalus microplus.</title>
        <authorList>
            <person name="Tirloni L."/>
            <person name="Braz G."/>
            <person name="Gandara A.C.P."/>
            <person name="Sabadin G.A."/>
            <person name="da Silva R.M."/>
            <person name="Guizzo M.G."/>
            <person name="Machado J.A."/>
            <person name="Costa E.P."/>
            <person name="Gomes H.F."/>
            <person name="Moraes J."/>
            <person name="Mota M.B.S."/>
            <person name="Mesquita R.D."/>
            <person name="Alvarenga P.H."/>
            <person name="Alves F."/>
            <person name="Seixas A."/>
            <person name="da Fonseca R.N."/>
            <person name="Fogaca A."/>
            <person name="Logullo C."/>
            <person name="Tanaka A."/>
            <person name="Daffre S."/>
            <person name="Termignoni C."/>
            <person name="Vaz I.S.Jr."/>
            <person name="Oliveira P.L."/>
            <person name="Ribeiro J.M."/>
        </authorList>
    </citation>
    <scope>NUCLEOTIDE SEQUENCE</scope>
    <source>
        <strain evidence="1">Porto Alegre</strain>
    </source>
</reference>
<accession>A0A6M2D9I4</accession>
<protein>
    <submittedName>
        <fullName evidence="1">Putative secreted protein</fullName>
    </submittedName>
</protein>
<proteinExistence type="predicted"/>
<evidence type="ECO:0000313" key="1">
    <source>
        <dbReference type="EMBL" id="NOV42749.1"/>
    </source>
</evidence>